<reference evidence="8" key="1">
    <citation type="submission" date="2021-03" db="EMBL/GenBank/DDBJ databases">
        <title>Roseibium sp. CAU 1637 isolated from Incheon.</title>
        <authorList>
            <person name="Kim W."/>
        </authorList>
    </citation>
    <scope>NUCLEOTIDE SEQUENCE</scope>
    <source>
        <strain evidence="8">CAU 1637</strain>
    </source>
</reference>
<accession>A0A939EQ43</accession>
<feature type="transmembrane region" description="Helical" evidence="6">
    <location>
        <begin position="210"/>
        <end position="234"/>
    </location>
</feature>
<protein>
    <submittedName>
        <fullName evidence="8">DMT family transporter</fullName>
    </submittedName>
</protein>
<keyword evidence="9" id="KW-1185">Reference proteome</keyword>
<feature type="transmembrane region" description="Helical" evidence="6">
    <location>
        <begin position="269"/>
        <end position="287"/>
    </location>
</feature>
<comment type="subcellular location">
    <subcellularLocation>
        <location evidence="1">Membrane</location>
        <topology evidence="1">Multi-pass membrane protein</topology>
    </subcellularLocation>
</comment>
<evidence type="ECO:0000256" key="1">
    <source>
        <dbReference type="ARBA" id="ARBA00004141"/>
    </source>
</evidence>
<comment type="caution">
    <text evidence="8">The sequence shown here is derived from an EMBL/GenBank/DDBJ whole genome shotgun (WGS) entry which is preliminary data.</text>
</comment>
<sequence length="333" mass="35266">MDLRDNGRAIAAMLTANACFMVNDVLVKFQAGHLQLGQIILIRGVFAVALLIVACQVTGVFRHWKRLLQPAVLLRALFETGAAALYLYALLNIPVANAAAILQILPLVVTAGAAVFLGAPVGWRRWLAIFIGLSGVLLIIRPGVEGFSAWSLVALASVFLMGARDLATRKVSVDVPTFGISLMSTIGVTLLGAVFIGLGEPQTIGGWAPLAALDLVVLGLTGVLLVGGYSFLIIAVRLGEISLVAPFRYSSVLWAMGLGFLVFGEVPDGLTLVGMVIIAATGIYTFLREHRLARRGALSQSAIAAVATVAVTPTSLDQEERSEHAANQRPYVR</sequence>
<evidence type="ECO:0000259" key="7">
    <source>
        <dbReference type="Pfam" id="PF00892"/>
    </source>
</evidence>
<keyword evidence="5 6" id="KW-0472">Membrane</keyword>
<name>A0A939EQ43_9HYPH</name>
<evidence type="ECO:0000313" key="8">
    <source>
        <dbReference type="EMBL" id="MBO0345034.1"/>
    </source>
</evidence>
<keyword evidence="3 6" id="KW-0812">Transmembrane</keyword>
<feature type="transmembrane region" description="Helical" evidence="6">
    <location>
        <begin position="97"/>
        <end position="119"/>
    </location>
</feature>
<dbReference type="PANTHER" id="PTHR22911">
    <property type="entry name" value="ACYL-MALONYL CONDENSING ENZYME-RELATED"/>
    <property type="match status" value="1"/>
</dbReference>
<evidence type="ECO:0000313" key="9">
    <source>
        <dbReference type="Proteomes" id="UP000664779"/>
    </source>
</evidence>
<dbReference type="Proteomes" id="UP000664779">
    <property type="component" value="Unassembled WGS sequence"/>
</dbReference>
<feature type="transmembrane region" description="Helical" evidence="6">
    <location>
        <begin position="246"/>
        <end position="263"/>
    </location>
</feature>
<feature type="domain" description="EamA" evidence="7">
    <location>
        <begin position="9"/>
        <end position="140"/>
    </location>
</feature>
<feature type="transmembrane region" description="Helical" evidence="6">
    <location>
        <begin position="72"/>
        <end position="91"/>
    </location>
</feature>
<comment type="similarity">
    <text evidence="2">Belongs to the drug/metabolite transporter (DMT) superfamily. 10 TMS drug/metabolite exporter (DME) (TC 2.A.7.3) family.</text>
</comment>
<feature type="transmembrane region" description="Helical" evidence="6">
    <location>
        <begin position="39"/>
        <end position="60"/>
    </location>
</feature>
<evidence type="ECO:0000256" key="6">
    <source>
        <dbReference type="SAM" id="Phobius"/>
    </source>
</evidence>
<feature type="transmembrane region" description="Helical" evidence="6">
    <location>
        <begin position="179"/>
        <end position="198"/>
    </location>
</feature>
<feature type="transmembrane region" description="Helical" evidence="6">
    <location>
        <begin position="9"/>
        <end position="27"/>
    </location>
</feature>
<evidence type="ECO:0000256" key="3">
    <source>
        <dbReference type="ARBA" id="ARBA00022692"/>
    </source>
</evidence>
<dbReference type="InterPro" id="IPR037185">
    <property type="entry name" value="EmrE-like"/>
</dbReference>
<dbReference type="PANTHER" id="PTHR22911:SF6">
    <property type="entry name" value="SOLUTE CARRIER FAMILY 35 MEMBER G1"/>
    <property type="match status" value="1"/>
</dbReference>
<dbReference type="Pfam" id="PF00892">
    <property type="entry name" value="EamA"/>
    <property type="match status" value="2"/>
</dbReference>
<dbReference type="GO" id="GO:0016020">
    <property type="term" value="C:membrane"/>
    <property type="evidence" value="ECO:0007669"/>
    <property type="project" value="UniProtKB-SubCell"/>
</dbReference>
<gene>
    <name evidence="8" type="ORF">J0X15_07380</name>
</gene>
<dbReference type="SUPFAM" id="SSF103481">
    <property type="entry name" value="Multidrug resistance efflux transporter EmrE"/>
    <property type="match status" value="2"/>
</dbReference>
<dbReference type="EMBL" id="JAFLNF010000003">
    <property type="protein sequence ID" value="MBO0345034.1"/>
    <property type="molecule type" value="Genomic_DNA"/>
</dbReference>
<evidence type="ECO:0000256" key="4">
    <source>
        <dbReference type="ARBA" id="ARBA00022989"/>
    </source>
</evidence>
<keyword evidence="4 6" id="KW-1133">Transmembrane helix</keyword>
<evidence type="ECO:0000256" key="2">
    <source>
        <dbReference type="ARBA" id="ARBA00009853"/>
    </source>
</evidence>
<dbReference type="AlphaFoldDB" id="A0A939EQ43"/>
<organism evidence="8 9">
    <name type="scientific">Roseibium limicola</name>
    <dbReference type="NCBI Taxonomy" id="2816037"/>
    <lineage>
        <taxon>Bacteria</taxon>
        <taxon>Pseudomonadati</taxon>
        <taxon>Pseudomonadota</taxon>
        <taxon>Alphaproteobacteria</taxon>
        <taxon>Hyphomicrobiales</taxon>
        <taxon>Stappiaceae</taxon>
        <taxon>Roseibium</taxon>
    </lineage>
</organism>
<proteinExistence type="inferred from homology"/>
<evidence type="ECO:0000256" key="5">
    <source>
        <dbReference type="ARBA" id="ARBA00023136"/>
    </source>
</evidence>
<dbReference type="InterPro" id="IPR000620">
    <property type="entry name" value="EamA_dom"/>
</dbReference>
<feature type="domain" description="EamA" evidence="7">
    <location>
        <begin position="150"/>
        <end position="280"/>
    </location>
</feature>